<evidence type="ECO:0000313" key="1">
    <source>
        <dbReference type="EMBL" id="SVB52017.1"/>
    </source>
</evidence>
<name>A0A382EQA3_9ZZZZ</name>
<dbReference type="Gene3D" id="1.25.40.10">
    <property type="entry name" value="Tetratricopeptide repeat domain"/>
    <property type="match status" value="2"/>
</dbReference>
<dbReference type="InterPro" id="IPR011990">
    <property type="entry name" value="TPR-like_helical_dom_sf"/>
</dbReference>
<dbReference type="AlphaFoldDB" id="A0A382EQA3"/>
<dbReference type="SUPFAM" id="SSF81901">
    <property type="entry name" value="HCP-like"/>
    <property type="match status" value="1"/>
</dbReference>
<protein>
    <recommendedName>
        <fullName evidence="2">Tetratricopeptide repeat-like domain-containing protein</fullName>
    </recommendedName>
</protein>
<gene>
    <name evidence="1" type="ORF">METZ01_LOCUS204871</name>
</gene>
<dbReference type="EMBL" id="UINC01045350">
    <property type="protein sequence ID" value="SVB52017.1"/>
    <property type="molecule type" value="Genomic_DNA"/>
</dbReference>
<accession>A0A382EQA3</accession>
<proteinExistence type="predicted"/>
<evidence type="ECO:0008006" key="2">
    <source>
        <dbReference type="Google" id="ProtNLM"/>
    </source>
</evidence>
<reference evidence="1" key="1">
    <citation type="submission" date="2018-05" db="EMBL/GenBank/DDBJ databases">
        <authorList>
            <person name="Lanie J.A."/>
            <person name="Ng W.-L."/>
            <person name="Kazmierczak K.M."/>
            <person name="Andrzejewski T.M."/>
            <person name="Davidsen T.M."/>
            <person name="Wayne K.J."/>
            <person name="Tettelin H."/>
            <person name="Glass J.I."/>
            <person name="Rusch D."/>
            <person name="Podicherti R."/>
            <person name="Tsui H.-C.T."/>
            <person name="Winkler M.E."/>
        </authorList>
    </citation>
    <scope>NUCLEOTIDE SEQUENCE</scope>
</reference>
<feature type="non-terminal residue" evidence="1">
    <location>
        <position position="554"/>
    </location>
</feature>
<feature type="non-terminal residue" evidence="1">
    <location>
        <position position="1"/>
    </location>
</feature>
<organism evidence="1">
    <name type="scientific">marine metagenome</name>
    <dbReference type="NCBI Taxonomy" id="408172"/>
    <lineage>
        <taxon>unclassified sequences</taxon>
        <taxon>metagenomes</taxon>
        <taxon>ecological metagenomes</taxon>
    </lineage>
</organism>
<sequence>SSSTSPKKAVSVRDLAIMGMAQMNRQNQFHIIRTQRGALFGYGKKDPERARQLGLTLLKLHPNDHTALQWVMEDNRNEENKANAKAYAQRILRVPLKRGNANLVRNLMQVAELNKDPALAVAIYQWAIKAPIETTYSDYAGDVLFKLNQKTQALDWWRRVSDANVSNDRYEERNCAERFLANGGNPPGPWREQVDFRWPGLKHRVTAHMITDILRLQGNVAAFSQAVQKLQAAAKETPFANQDWRDIGYSWREFAYDNKSLTESENPAYKDYKVLDDAAKLGVYKVMGDIRTRDWSAFSTCDLLLAGAMDQEPAMQRLLRLMRLTNANGRLQSINNDQTRWNTIRSYAQKAFEEKRYMDSATLLTGILAHVTSSSKESKDEGRSAILRAHSRMGAVGLTIDEGSPVAPLLQAALYLRLGDKDKALELYQKNAELFMEKRNDLPPDLIEFVCNHLILRSEDASTQQVEDILRGWLVKFTESKEQSQDDKARMQLLLAKNYFKAQRYEVARVEYSTVTNRYSNTPHAIEARFGMGETFMAQKVFDQAGMVFKELED</sequence>